<comment type="caution">
    <text evidence="2">The sequence shown here is derived from an EMBL/GenBank/DDBJ whole genome shotgun (WGS) entry which is preliminary data.</text>
</comment>
<organism evidence="2 3">
    <name type="scientific">Stereocaulon virgatum</name>
    <dbReference type="NCBI Taxonomy" id="373712"/>
    <lineage>
        <taxon>Eukaryota</taxon>
        <taxon>Fungi</taxon>
        <taxon>Dikarya</taxon>
        <taxon>Ascomycota</taxon>
        <taxon>Pezizomycotina</taxon>
        <taxon>Lecanoromycetes</taxon>
        <taxon>OSLEUM clade</taxon>
        <taxon>Lecanoromycetidae</taxon>
        <taxon>Lecanorales</taxon>
        <taxon>Lecanorineae</taxon>
        <taxon>Stereocaulaceae</taxon>
        <taxon>Stereocaulon</taxon>
    </lineage>
</organism>
<accession>A0ABR4ASZ2</accession>
<proteinExistence type="predicted"/>
<evidence type="ECO:0000256" key="1">
    <source>
        <dbReference type="SAM" id="Phobius"/>
    </source>
</evidence>
<feature type="transmembrane region" description="Helical" evidence="1">
    <location>
        <begin position="20"/>
        <end position="40"/>
    </location>
</feature>
<gene>
    <name evidence="2" type="ORF">N7G274_000581</name>
</gene>
<keyword evidence="1" id="KW-1133">Transmembrane helix</keyword>
<reference evidence="2 3" key="1">
    <citation type="submission" date="2024-09" db="EMBL/GenBank/DDBJ databases">
        <title>Rethinking Asexuality: The Enigmatic Case of Functional Sexual Genes in Lepraria (Stereocaulaceae).</title>
        <authorList>
            <person name="Doellman M."/>
            <person name="Sun Y."/>
            <person name="Barcenas-Pena A."/>
            <person name="Lumbsch H.T."/>
            <person name="Grewe F."/>
        </authorList>
    </citation>
    <scope>NUCLEOTIDE SEQUENCE [LARGE SCALE GENOMIC DNA]</scope>
    <source>
        <strain evidence="2 3">Mercado 3170</strain>
    </source>
</reference>
<keyword evidence="3" id="KW-1185">Reference proteome</keyword>
<evidence type="ECO:0000313" key="2">
    <source>
        <dbReference type="EMBL" id="KAL2048669.1"/>
    </source>
</evidence>
<evidence type="ECO:0000313" key="3">
    <source>
        <dbReference type="Proteomes" id="UP001590950"/>
    </source>
</evidence>
<keyword evidence="1" id="KW-0472">Membrane</keyword>
<name>A0ABR4ASZ2_9LECA</name>
<protein>
    <submittedName>
        <fullName evidence="2">Uncharacterized protein</fullName>
    </submittedName>
</protein>
<dbReference type="Proteomes" id="UP001590950">
    <property type="component" value="Unassembled WGS sequence"/>
</dbReference>
<sequence length="147" mass="16407">MPMIVKASIELLIDPSVTVRIPYVNLLIVVAISFDILPVIKPWAAMFSRLEIVGHVRRTMCPPGLQYLLSLERKPSIIDQGLYVGMTWQMPLLLPTAPFRTVRSTTALVSDKDIGTSSFADILESIPPSRRTLVSRPDEFFPLMATP</sequence>
<dbReference type="EMBL" id="JBEFKJ010000001">
    <property type="protein sequence ID" value="KAL2048669.1"/>
    <property type="molecule type" value="Genomic_DNA"/>
</dbReference>
<keyword evidence="1" id="KW-0812">Transmembrane</keyword>